<dbReference type="EMBL" id="CM043028">
    <property type="protein sequence ID" value="KAI4587495.1"/>
    <property type="molecule type" value="Genomic_DNA"/>
</dbReference>
<name>A0ACB9VCI5_9CETA</name>
<dbReference type="Proteomes" id="UP001057279">
    <property type="component" value="Linkage Group LG03"/>
</dbReference>
<keyword evidence="2" id="KW-1185">Reference proteome</keyword>
<evidence type="ECO:0000313" key="1">
    <source>
        <dbReference type="EMBL" id="KAI4587495.1"/>
    </source>
</evidence>
<protein>
    <submittedName>
        <fullName evidence="1">Uncharacterized protein</fullName>
    </submittedName>
</protein>
<gene>
    <name evidence="1" type="ORF">MJG53_005282</name>
</gene>
<reference evidence="1" key="1">
    <citation type="submission" date="2022-03" db="EMBL/GenBank/DDBJ databases">
        <title>Genomic analyses of argali, domestic sheep and their hybrids provide insights into chromosomal evolution, heterosis and genetic basis of agronomic traits.</title>
        <authorList>
            <person name="Li M."/>
        </authorList>
    </citation>
    <scope>NUCLEOTIDE SEQUENCE</scope>
    <source>
        <strain evidence="1">F1 hybrid</strain>
    </source>
</reference>
<organism evidence="1 2">
    <name type="scientific">Ovis ammon polii x Ovis aries</name>
    <dbReference type="NCBI Taxonomy" id="2918886"/>
    <lineage>
        <taxon>Eukaryota</taxon>
        <taxon>Metazoa</taxon>
        <taxon>Chordata</taxon>
        <taxon>Craniata</taxon>
        <taxon>Vertebrata</taxon>
        <taxon>Euteleostomi</taxon>
        <taxon>Mammalia</taxon>
        <taxon>Eutheria</taxon>
        <taxon>Laurasiatheria</taxon>
        <taxon>Artiodactyla</taxon>
        <taxon>Ruminantia</taxon>
        <taxon>Pecora</taxon>
        <taxon>Bovidae</taxon>
        <taxon>Caprinae</taxon>
        <taxon>Ovis</taxon>
    </lineage>
</organism>
<comment type="caution">
    <text evidence="1">The sequence shown here is derived from an EMBL/GenBank/DDBJ whole genome shotgun (WGS) entry which is preliminary data.</text>
</comment>
<evidence type="ECO:0000313" key="2">
    <source>
        <dbReference type="Proteomes" id="UP001057279"/>
    </source>
</evidence>
<sequence length="408" mass="46755">MKILGFLLLWKNEHNEKELSQEHVESGTTYQRNDYLTGKTKQIPSQVHKNENSRPVNGESVKWKIRRKGKNLDEVHNKDVFSKPVLSFQSDFLWEQTPYEFRASEIRIEKSERGSMGSNLEEVGSFKFPQQENLPPLTSSTLQTNLSAICSKGNMWQDPAFEHFALGCDGNYLLIDVLAFGLPFQPLAKPEFSTALLETDSIAENSFVRNNRVYERESMIQSIYNPRESSEARVDDSSSVLNHWPYESTVPGLDLESKWQLPHERKDQTGPDDEQEAKGLGHPIQESHALRNLKKMEGKQGALWSPGPGRNAQSKLQRQSDRPVSLTATEPRKHSELFSDGNSKSLQYEKYLQEKYGKTGFFFRGQKPEEAQTLIPKYLITMFSFPASEHFAAKKVTYFFIHKIDQVS</sequence>
<proteinExistence type="predicted"/>
<accession>A0ACB9VCI5</accession>